<evidence type="ECO:0000313" key="1">
    <source>
        <dbReference type="EMBL" id="KNZ40163.1"/>
    </source>
</evidence>
<sequence length="67" mass="8099">MHEQWYNRSKDIPSLSIVILQMIEIIRHNDRQKKRPGAVKKSKNQFDYLIKDKGLEIQNYKIYAPRN</sequence>
<accession>A0A0L6TV74</accession>
<dbReference type="EMBL" id="LGYO01000082">
    <property type="protein sequence ID" value="KNZ40163.1"/>
    <property type="molecule type" value="Genomic_DNA"/>
</dbReference>
<proteinExistence type="predicted"/>
<keyword evidence="2" id="KW-1185">Reference proteome</keyword>
<evidence type="ECO:0000313" key="2">
    <source>
        <dbReference type="Proteomes" id="UP000036873"/>
    </source>
</evidence>
<comment type="caution">
    <text evidence="1">The sequence shown here is derived from an EMBL/GenBank/DDBJ whole genome shotgun (WGS) entry which is preliminary data.</text>
</comment>
<dbReference type="Proteomes" id="UP000036873">
    <property type="component" value="Unassembled WGS sequence"/>
</dbReference>
<organism evidence="1 2">
    <name type="scientific">Acetobacterium bakii</name>
    <dbReference type="NCBI Taxonomy" id="52689"/>
    <lineage>
        <taxon>Bacteria</taxon>
        <taxon>Bacillati</taxon>
        <taxon>Bacillota</taxon>
        <taxon>Clostridia</taxon>
        <taxon>Eubacteriales</taxon>
        <taxon>Eubacteriaceae</taxon>
        <taxon>Acetobacterium</taxon>
    </lineage>
</organism>
<reference evidence="2" key="1">
    <citation type="submission" date="2015-07" db="EMBL/GenBank/DDBJ databases">
        <title>Draft genome sequence of Acetobacterium bakii DSM 8293, a potential psychrophilic chemical producer through syngas fermentation.</title>
        <authorList>
            <person name="Song Y."/>
            <person name="Hwang S."/>
            <person name="Cho B.-K."/>
        </authorList>
    </citation>
    <scope>NUCLEOTIDE SEQUENCE [LARGE SCALE GENOMIC DNA]</scope>
    <source>
        <strain evidence="2">DSM 8239</strain>
    </source>
</reference>
<gene>
    <name evidence="1" type="ORF">AKG39_19110</name>
</gene>
<name>A0A0L6TV74_9FIRM</name>
<protein>
    <submittedName>
        <fullName evidence="1">Uncharacterized protein</fullName>
    </submittedName>
</protein>
<dbReference type="AlphaFoldDB" id="A0A0L6TV74"/>